<evidence type="ECO:0000256" key="5">
    <source>
        <dbReference type="SAM" id="MobiDB-lite"/>
    </source>
</evidence>
<feature type="transmembrane region" description="Helical" evidence="6">
    <location>
        <begin position="187"/>
        <end position="207"/>
    </location>
</feature>
<dbReference type="GO" id="GO:0022857">
    <property type="term" value="F:transmembrane transporter activity"/>
    <property type="evidence" value="ECO:0007669"/>
    <property type="project" value="TreeGrafter"/>
</dbReference>
<evidence type="ECO:0000256" key="6">
    <source>
        <dbReference type="SAM" id="Phobius"/>
    </source>
</evidence>
<evidence type="ECO:0000313" key="7">
    <source>
        <dbReference type="EMBL" id="TGO34026.1"/>
    </source>
</evidence>
<dbReference type="PANTHER" id="PTHR23502">
    <property type="entry name" value="MAJOR FACILITATOR SUPERFAMILY"/>
    <property type="match status" value="1"/>
</dbReference>
<comment type="subcellular location">
    <subcellularLocation>
        <location evidence="1">Membrane</location>
        <topology evidence="1">Multi-pass membrane protein</topology>
    </subcellularLocation>
</comment>
<accession>A0A4Z1GAQ3</accession>
<keyword evidence="8" id="KW-1185">Reference proteome</keyword>
<evidence type="ECO:0000256" key="1">
    <source>
        <dbReference type="ARBA" id="ARBA00004141"/>
    </source>
</evidence>
<keyword evidence="3 6" id="KW-1133">Transmembrane helix</keyword>
<evidence type="ECO:0000256" key="3">
    <source>
        <dbReference type="ARBA" id="ARBA00022989"/>
    </source>
</evidence>
<feature type="region of interest" description="Disordered" evidence="5">
    <location>
        <begin position="24"/>
        <end position="50"/>
    </location>
</feature>
<keyword evidence="2 6" id="KW-0812">Transmembrane</keyword>
<dbReference type="GO" id="GO:0005886">
    <property type="term" value="C:plasma membrane"/>
    <property type="evidence" value="ECO:0007669"/>
    <property type="project" value="TreeGrafter"/>
</dbReference>
<keyword evidence="4 6" id="KW-0472">Membrane</keyword>
<gene>
    <name evidence="7" type="ORF">BHYA_0215g00020</name>
</gene>
<evidence type="ECO:0008006" key="9">
    <source>
        <dbReference type="Google" id="ProtNLM"/>
    </source>
</evidence>
<evidence type="ECO:0000313" key="8">
    <source>
        <dbReference type="Proteomes" id="UP000297814"/>
    </source>
</evidence>
<feature type="transmembrane region" description="Helical" evidence="6">
    <location>
        <begin position="144"/>
        <end position="166"/>
    </location>
</feature>
<feature type="transmembrane region" description="Helical" evidence="6">
    <location>
        <begin position="100"/>
        <end position="124"/>
    </location>
</feature>
<dbReference type="Proteomes" id="UP000297814">
    <property type="component" value="Unassembled WGS sequence"/>
</dbReference>
<dbReference type="EMBL" id="PQXK01000215">
    <property type="protein sequence ID" value="TGO34026.1"/>
    <property type="molecule type" value="Genomic_DNA"/>
</dbReference>
<protein>
    <recommendedName>
        <fullName evidence="9">Major facilitator superfamily (MFS) profile domain-containing protein</fullName>
    </recommendedName>
</protein>
<evidence type="ECO:0000256" key="4">
    <source>
        <dbReference type="ARBA" id="ARBA00023136"/>
    </source>
</evidence>
<organism evidence="7 8">
    <name type="scientific">Botrytis hyacinthi</name>
    <dbReference type="NCBI Taxonomy" id="278943"/>
    <lineage>
        <taxon>Eukaryota</taxon>
        <taxon>Fungi</taxon>
        <taxon>Dikarya</taxon>
        <taxon>Ascomycota</taxon>
        <taxon>Pezizomycotina</taxon>
        <taxon>Leotiomycetes</taxon>
        <taxon>Helotiales</taxon>
        <taxon>Sclerotiniaceae</taxon>
        <taxon>Botrytis</taxon>
    </lineage>
</organism>
<feature type="transmembrane region" description="Helical" evidence="6">
    <location>
        <begin position="213"/>
        <end position="238"/>
    </location>
</feature>
<reference evidence="7 8" key="1">
    <citation type="submission" date="2017-12" db="EMBL/GenBank/DDBJ databases">
        <title>Comparative genomics of Botrytis spp.</title>
        <authorList>
            <person name="Valero-Jimenez C.A."/>
            <person name="Tapia P."/>
            <person name="Veloso J."/>
            <person name="Silva-Moreno E."/>
            <person name="Staats M."/>
            <person name="Valdes J.H."/>
            <person name="Van Kan J.A.L."/>
        </authorList>
    </citation>
    <scope>NUCLEOTIDE SEQUENCE [LARGE SCALE GENOMIC DNA]</scope>
    <source>
        <strain evidence="7 8">Bh0001</strain>
    </source>
</reference>
<dbReference type="PANTHER" id="PTHR23502:SF178">
    <property type="entry name" value="TRANSPORTER, PUTATIVE (AFU_ORTHOLOGUE AFUA_2G02040)-RELATED"/>
    <property type="match status" value="1"/>
</dbReference>
<feature type="transmembrane region" description="Helical" evidence="6">
    <location>
        <begin position="259"/>
        <end position="281"/>
    </location>
</feature>
<dbReference type="InterPro" id="IPR036259">
    <property type="entry name" value="MFS_trans_sf"/>
</dbReference>
<evidence type="ECO:0000256" key="2">
    <source>
        <dbReference type="ARBA" id="ARBA00022692"/>
    </source>
</evidence>
<comment type="caution">
    <text evidence="7">The sequence shown here is derived from an EMBL/GenBank/DDBJ whole genome shotgun (WGS) entry which is preliminary data.</text>
</comment>
<name>A0A4Z1GAQ3_9HELO</name>
<dbReference type="SUPFAM" id="SSF103473">
    <property type="entry name" value="MFS general substrate transporter"/>
    <property type="match status" value="1"/>
</dbReference>
<sequence>MTRIKAHHFIALVSSLEVPSPMALDGDGVSRDRNRTVAPTTSGTGKEDLEMSNTRLSHSFTSAELPSSMFPRRTYLKTLTLWVYQSDDTTTYWDYFKHPFFLWSFPTTVIPGFIFAFGCTAGIVSFNTVSDIFSSDPYEFSSTTVGFICFATLIGSTIGYLTGVLSDHIVVFLARRNKEIKEPEMRLWTLTASFIYAAIGYILYGWGAQTQPSWVAVSIGLGALIAQQVSACTIATAYAMECFPGLAGGVQPFINATGYGWAFFFFGMCVLASISGGVLLMTN</sequence>
<dbReference type="AlphaFoldDB" id="A0A4Z1GAQ3"/>
<proteinExistence type="predicted"/>